<reference evidence="1 2" key="1">
    <citation type="submission" date="2016-06" db="EMBL/GenBank/DDBJ databases">
        <title>Comparative genomics of the ectomycorrhizal sister species Rhizopogon vinicolor and Rhizopogon vesiculosus (Basidiomycota: Boletales) reveals a divergence of the mating type B locus.</title>
        <authorList>
            <consortium name="DOE Joint Genome Institute"/>
            <person name="Mujic A.B."/>
            <person name="Kuo A."/>
            <person name="Tritt A."/>
            <person name="Lipzen A."/>
            <person name="Chen C."/>
            <person name="Johnson J."/>
            <person name="Sharma A."/>
            <person name="Barry K."/>
            <person name="Grigoriev I.V."/>
            <person name="Spatafora J.W."/>
        </authorList>
    </citation>
    <scope>NUCLEOTIDE SEQUENCE [LARGE SCALE GENOMIC DNA]</scope>
    <source>
        <strain evidence="1 2">AM-OR11-026</strain>
    </source>
</reference>
<proteinExistence type="predicted"/>
<name>A0A1B7MTT2_9AGAM</name>
<dbReference type="InParanoid" id="A0A1B7MTT2"/>
<gene>
    <name evidence="1" type="ORF">K503DRAFT_784690</name>
</gene>
<protein>
    <submittedName>
        <fullName evidence="1">Uncharacterized protein</fullName>
    </submittedName>
</protein>
<dbReference type="Proteomes" id="UP000092154">
    <property type="component" value="Unassembled WGS sequence"/>
</dbReference>
<organism evidence="1 2">
    <name type="scientific">Rhizopogon vinicolor AM-OR11-026</name>
    <dbReference type="NCBI Taxonomy" id="1314800"/>
    <lineage>
        <taxon>Eukaryota</taxon>
        <taxon>Fungi</taxon>
        <taxon>Dikarya</taxon>
        <taxon>Basidiomycota</taxon>
        <taxon>Agaricomycotina</taxon>
        <taxon>Agaricomycetes</taxon>
        <taxon>Agaricomycetidae</taxon>
        <taxon>Boletales</taxon>
        <taxon>Suillineae</taxon>
        <taxon>Rhizopogonaceae</taxon>
        <taxon>Rhizopogon</taxon>
    </lineage>
</organism>
<keyword evidence="2" id="KW-1185">Reference proteome</keyword>
<dbReference type="AlphaFoldDB" id="A0A1B7MTT2"/>
<dbReference type="EMBL" id="KV448452">
    <property type="protein sequence ID" value="OAX35967.1"/>
    <property type="molecule type" value="Genomic_DNA"/>
</dbReference>
<accession>A0A1B7MTT2</accession>
<evidence type="ECO:0000313" key="1">
    <source>
        <dbReference type="EMBL" id="OAX35967.1"/>
    </source>
</evidence>
<dbReference type="OrthoDB" id="2679354at2759"/>
<evidence type="ECO:0000313" key="2">
    <source>
        <dbReference type="Proteomes" id="UP000092154"/>
    </source>
</evidence>
<sequence>MAFLKMTAAAPTVLERSSDVDKRTERNLVAEGFSEDLAKRYYLTYSYLVSEETPETEEMRCGVDLVAEETTETEDVKKRSFIISDSHDDAECYNREDVSETNRLGRL</sequence>